<dbReference type="Pfam" id="PF13649">
    <property type="entry name" value="Methyltransf_25"/>
    <property type="match status" value="1"/>
</dbReference>
<comment type="function">
    <text evidence="4">Could be a S-adenosyl-L-methionine-dependent methyltransferase.</text>
</comment>
<evidence type="ECO:0000256" key="4">
    <source>
        <dbReference type="HAMAP-Rule" id="MF_02100"/>
    </source>
</evidence>
<dbReference type="InterPro" id="IPR029063">
    <property type="entry name" value="SAM-dependent_MTases_sf"/>
</dbReference>
<name>A0ABV8B0C3_9BACI</name>
<evidence type="ECO:0000313" key="7">
    <source>
        <dbReference type="Proteomes" id="UP001595752"/>
    </source>
</evidence>
<protein>
    <recommendedName>
        <fullName evidence="4">Uncharacterized methyltransferase ACFOU2_05615</fullName>
        <ecNumber evidence="4">2.1.1.-</ecNumber>
    </recommendedName>
</protein>
<evidence type="ECO:0000256" key="1">
    <source>
        <dbReference type="ARBA" id="ARBA00022603"/>
    </source>
</evidence>
<evidence type="ECO:0000313" key="6">
    <source>
        <dbReference type="EMBL" id="MFC3883014.1"/>
    </source>
</evidence>
<evidence type="ECO:0000256" key="3">
    <source>
        <dbReference type="ARBA" id="ARBA00022691"/>
    </source>
</evidence>
<comment type="caution">
    <text evidence="6">The sequence shown here is derived from an EMBL/GenBank/DDBJ whole genome shotgun (WGS) entry which is preliminary data.</text>
</comment>
<keyword evidence="2 4" id="KW-0808">Transferase</keyword>
<keyword evidence="1 4" id="KW-0489">Methyltransferase</keyword>
<dbReference type="InterPro" id="IPR041698">
    <property type="entry name" value="Methyltransf_25"/>
</dbReference>
<gene>
    <name evidence="6" type="ORF">ACFOU2_05615</name>
</gene>
<keyword evidence="7" id="KW-1185">Reference proteome</keyword>
<dbReference type="Gene3D" id="3.40.50.150">
    <property type="entry name" value="Vaccinia Virus protein VP39"/>
    <property type="match status" value="1"/>
</dbReference>
<dbReference type="SUPFAM" id="SSF53335">
    <property type="entry name" value="S-adenosyl-L-methionine-dependent methyltransferases"/>
    <property type="match status" value="1"/>
</dbReference>
<dbReference type="CDD" id="cd02440">
    <property type="entry name" value="AdoMet_MTases"/>
    <property type="match status" value="1"/>
</dbReference>
<organism evidence="6 7">
    <name type="scientific">Bacillus songklensis</name>
    <dbReference type="NCBI Taxonomy" id="1069116"/>
    <lineage>
        <taxon>Bacteria</taxon>
        <taxon>Bacillati</taxon>
        <taxon>Bacillota</taxon>
        <taxon>Bacilli</taxon>
        <taxon>Bacillales</taxon>
        <taxon>Bacillaceae</taxon>
        <taxon>Bacillus</taxon>
    </lineage>
</organism>
<sequence length="213" mass="24513">MGREFLNIFEDWAEQYDSSVYGHDEEYKEVFARYEEILQGTANAAFGNVIEFGVGTGNLTTKLLEKGLNVYGIEPSKPMRDLALEKLDNKVSIEDGDFLNFPLPEGQVDSIVSTYAFHHLTDLEKEEAVAKYGKFLQPGGKIIFADTMFENEQSFIDTIEQAKQRQFNNLAEDLQREYYTTIPVLRAILEKHGFDVTFNRYNHFVWLLNATKK</sequence>
<feature type="binding site" evidence="4">
    <location>
        <position position="97"/>
    </location>
    <ligand>
        <name>S-adenosyl-L-methionine</name>
        <dbReference type="ChEBI" id="CHEBI:59789"/>
    </ligand>
</feature>
<keyword evidence="3 4" id="KW-0949">S-adenosyl-L-methionine</keyword>
<feature type="binding site" evidence="4">
    <location>
        <position position="74"/>
    </location>
    <ligand>
        <name>S-adenosyl-L-methionine</name>
        <dbReference type="ChEBI" id="CHEBI:59789"/>
    </ligand>
</feature>
<evidence type="ECO:0000259" key="5">
    <source>
        <dbReference type="Pfam" id="PF13649"/>
    </source>
</evidence>
<proteinExistence type="inferred from homology"/>
<dbReference type="EMBL" id="JBHRZT010000020">
    <property type="protein sequence ID" value="MFC3883014.1"/>
    <property type="molecule type" value="Genomic_DNA"/>
</dbReference>
<dbReference type="EC" id="2.1.1.-" evidence="4"/>
<dbReference type="Proteomes" id="UP001595752">
    <property type="component" value="Unassembled WGS sequence"/>
</dbReference>
<dbReference type="HAMAP" id="MF_02100">
    <property type="entry name" value="Methyltr_YrrT"/>
    <property type="match status" value="1"/>
</dbReference>
<dbReference type="GO" id="GO:0008168">
    <property type="term" value="F:methyltransferase activity"/>
    <property type="evidence" value="ECO:0007669"/>
    <property type="project" value="UniProtKB-KW"/>
</dbReference>
<feature type="domain" description="Methyltransferase" evidence="5">
    <location>
        <begin position="49"/>
        <end position="140"/>
    </location>
</feature>
<dbReference type="InterPro" id="IPR023553">
    <property type="entry name" value="Uncharacterised_MeTfrase_YrrT"/>
</dbReference>
<evidence type="ECO:0000256" key="2">
    <source>
        <dbReference type="ARBA" id="ARBA00022679"/>
    </source>
</evidence>
<accession>A0ABV8B0C3</accession>
<dbReference type="RefSeq" id="WP_377912998.1">
    <property type="nucleotide sequence ID" value="NZ_JBHRZT010000020.1"/>
</dbReference>
<feature type="binding site" evidence="4">
    <location>
        <position position="53"/>
    </location>
    <ligand>
        <name>S-adenosyl-L-methionine</name>
        <dbReference type="ChEBI" id="CHEBI:59789"/>
    </ligand>
</feature>
<comment type="similarity">
    <text evidence="4">Belongs to the methyltransferase superfamily. YrrT family.</text>
</comment>
<dbReference type="GO" id="GO:0032259">
    <property type="term" value="P:methylation"/>
    <property type="evidence" value="ECO:0007669"/>
    <property type="project" value="UniProtKB-KW"/>
</dbReference>
<dbReference type="PANTHER" id="PTHR43861">
    <property type="entry name" value="TRANS-ACONITATE 2-METHYLTRANSFERASE-RELATED"/>
    <property type="match status" value="1"/>
</dbReference>
<reference evidence="7" key="1">
    <citation type="journal article" date="2019" name="Int. J. Syst. Evol. Microbiol.">
        <title>The Global Catalogue of Microorganisms (GCM) 10K type strain sequencing project: providing services to taxonomists for standard genome sequencing and annotation.</title>
        <authorList>
            <consortium name="The Broad Institute Genomics Platform"/>
            <consortium name="The Broad Institute Genome Sequencing Center for Infectious Disease"/>
            <person name="Wu L."/>
            <person name="Ma J."/>
        </authorList>
    </citation>
    <scope>NUCLEOTIDE SEQUENCE [LARGE SCALE GENOMIC DNA]</scope>
    <source>
        <strain evidence="7">CCUG 61889</strain>
    </source>
</reference>